<evidence type="ECO:0000256" key="4">
    <source>
        <dbReference type="ARBA" id="ARBA00013078"/>
    </source>
</evidence>
<comment type="catalytic activity">
    <reaction evidence="1">
        <text>2-phosphoglycolate + H2O = glycolate + phosphate</text>
        <dbReference type="Rhea" id="RHEA:14369"/>
        <dbReference type="ChEBI" id="CHEBI:15377"/>
        <dbReference type="ChEBI" id="CHEBI:29805"/>
        <dbReference type="ChEBI" id="CHEBI:43474"/>
        <dbReference type="ChEBI" id="CHEBI:58033"/>
        <dbReference type="EC" id="3.1.3.18"/>
    </reaction>
</comment>
<evidence type="ECO:0000256" key="2">
    <source>
        <dbReference type="ARBA" id="ARBA00004818"/>
    </source>
</evidence>
<organism evidence="5 6">
    <name type="scientific">Melioribacter roseus (strain DSM 23840 / JCM 17771 / VKM B-2668 / P3M-2)</name>
    <dbReference type="NCBI Taxonomy" id="1191523"/>
    <lineage>
        <taxon>Bacteria</taxon>
        <taxon>Pseudomonadati</taxon>
        <taxon>Ignavibacteriota</taxon>
        <taxon>Ignavibacteria</taxon>
        <taxon>Ignavibacteriales</taxon>
        <taxon>Melioribacteraceae</taxon>
        <taxon>Melioribacter</taxon>
    </lineage>
</organism>
<dbReference type="SUPFAM" id="SSF56784">
    <property type="entry name" value="HAD-like"/>
    <property type="match status" value="1"/>
</dbReference>
<dbReference type="NCBIfam" id="TIGR01549">
    <property type="entry name" value="HAD-SF-IA-v1"/>
    <property type="match status" value="1"/>
</dbReference>
<dbReference type="STRING" id="1191523.MROS_1952"/>
<evidence type="ECO:0000256" key="1">
    <source>
        <dbReference type="ARBA" id="ARBA00000830"/>
    </source>
</evidence>
<sequence>MKNFDGIIFDIDGTLADTHELIFDTFNHVIEKYLNKRMSNDEIVALFGPTEDVILKEYMAERYGEARNDYYEYYRKNHKEKAPAYPGIEEVLIFLKSRSIPVGIFTGKGRKSSEITLKELGLIDYFDLIITGDDVEKHKPDPEGIRLFLSRFNLQGERVLMVGDVANDVKAARDAGVKCALVLWDKFSREKFSGVEADFKFYSVEEFKKFIFDNFE</sequence>
<dbReference type="HOGENOM" id="CLU_045011_19_3_10"/>
<dbReference type="eggNOG" id="COG0546">
    <property type="taxonomic scope" value="Bacteria"/>
</dbReference>
<dbReference type="SFLD" id="SFLDS00003">
    <property type="entry name" value="Haloacid_Dehalogenase"/>
    <property type="match status" value="1"/>
</dbReference>
<dbReference type="GO" id="GO:0006281">
    <property type="term" value="P:DNA repair"/>
    <property type="evidence" value="ECO:0007669"/>
    <property type="project" value="TreeGrafter"/>
</dbReference>
<reference evidence="5 6" key="1">
    <citation type="journal article" date="2013" name="PLoS ONE">
        <title>Genomic analysis of Melioribacter roseus, facultatively anaerobic organotrophic bacterium representing a novel deep lineage within Bacteriodetes/Chlorobi group.</title>
        <authorList>
            <person name="Kadnikov V.V."/>
            <person name="Mardanov A.V."/>
            <person name="Podosokorskaya O.A."/>
            <person name="Gavrilov S.N."/>
            <person name="Kublanov I.V."/>
            <person name="Beletsky A.V."/>
            <person name="Bonch-Osmolovskaya E.A."/>
            <person name="Ravin N.V."/>
        </authorList>
    </citation>
    <scope>NUCLEOTIDE SEQUENCE [LARGE SCALE GENOMIC DNA]</scope>
    <source>
        <strain evidence="6">JCM 17771 / P3M-2</strain>
    </source>
</reference>
<protein>
    <recommendedName>
        <fullName evidence="4">phosphoglycolate phosphatase</fullName>
        <ecNumber evidence="4">3.1.3.18</ecNumber>
    </recommendedName>
</protein>
<keyword evidence="6" id="KW-1185">Reference proteome</keyword>
<dbReference type="EC" id="3.1.3.18" evidence="4"/>
<comment type="pathway">
    <text evidence="2">Organic acid metabolism; glycolate biosynthesis; glycolate from 2-phosphoglycolate: step 1/1.</text>
</comment>
<dbReference type="RefSeq" id="WP_014856616.1">
    <property type="nucleotide sequence ID" value="NC_018178.1"/>
</dbReference>
<dbReference type="SFLD" id="SFLDG01129">
    <property type="entry name" value="C1.5:_HAD__Beta-PGM__Phosphata"/>
    <property type="match status" value="1"/>
</dbReference>
<dbReference type="EMBL" id="CP003557">
    <property type="protein sequence ID" value="AFN75184.1"/>
    <property type="molecule type" value="Genomic_DNA"/>
</dbReference>
<dbReference type="InterPro" id="IPR023214">
    <property type="entry name" value="HAD_sf"/>
</dbReference>
<dbReference type="Proteomes" id="UP000009011">
    <property type="component" value="Chromosome"/>
</dbReference>
<accession>I6ZT12</accession>
<dbReference type="InterPro" id="IPR036412">
    <property type="entry name" value="HAD-like_sf"/>
</dbReference>
<dbReference type="GO" id="GO:0005829">
    <property type="term" value="C:cytosol"/>
    <property type="evidence" value="ECO:0007669"/>
    <property type="project" value="TreeGrafter"/>
</dbReference>
<proteinExistence type="inferred from homology"/>
<dbReference type="InterPro" id="IPR050155">
    <property type="entry name" value="HAD-like_hydrolase_sf"/>
</dbReference>
<dbReference type="PRINTS" id="PR00413">
    <property type="entry name" value="HADHALOGNASE"/>
</dbReference>
<dbReference type="AlphaFoldDB" id="I6ZT12"/>
<dbReference type="Pfam" id="PF13419">
    <property type="entry name" value="HAD_2"/>
    <property type="match status" value="1"/>
</dbReference>
<dbReference type="PANTHER" id="PTHR43434:SF1">
    <property type="entry name" value="PHOSPHOGLYCOLATE PHOSPHATASE"/>
    <property type="match status" value="1"/>
</dbReference>
<evidence type="ECO:0000313" key="5">
    <source>
        <dbReference type="EMBL" id="AFN75184.1"/>
    </source>
</evidence>
<dbReference type="PANTHER" id="PTHR43434">
    <property type="entry name" value="PHOSPHOGLYCOLATE PHOSPHATASE"/>
    <property type="match status" value="1"/>
</dbReference>
<dbReference type="InterPro" id="IPR006439">
    <property type="entry name" value="HAD-SF_hydro_IA"/>
</dbReference>
<dbReference type="Gene3D" id="1.10.150.240">
    <property type="entry name" value="Putative phosphatase, domain 2"/>
    <property type="match status" value="1"/>
</dbReference>
<dbReference type="Gene3D" id="3.40.50.1000">
    <property type="entry name" value="HAD superfamily/HAD-like"/>
    <property type="match status" value="1"/>
</dbReference>
<evidence type="ECO:0000256" key="3">
    <source>
        <dbReference type="ARBA" id="ARBA00006171"/>
    </source>
</evidence>
<dbReference type="KEGG" id="mro:MROS_1952"/>
<comment type="similarity">
    <text evidence="3">Belongs to the HAD-like hydrolase superfamily. CbbY/CbbZ/Gph/YieH family.</text>
</comment>
<dbReference type="SFLD" id="SFLDG01135">
    <property type="entry name" value="C1.5.6:_HAD__Beta-PGM__Phospha"/>
    <property type="match status" value="1"/>
</dbReference>
<gene>
    <name evidence="5" type="ordered locus">MROS_1952</name>
</gene>
<dbReference type="NCBIfam" id="TIGR01509">
    <property type="entry name" value="HAD-SF-IA-v3"/>
    <property type="match status" value="1"/>
</dbReference>
<name>I6ZT12_MELRP</name>
<dbReference type="PATRIC" id="fig|1191523.3.peg.2064"/>
<evidence type="ECO:0000313" key="6">
    <source>
        <dbReference type="Proteomes" id="UP000009011"/>
    </source>
</evidence>
<dbReference type="OrthoDB" id="9807630at2"/>
<dbReference type="GO" id="GO:0008967">
    <property type="term" value="F:phosphoglycolate phosphatase activity"/>
    <property type="evidence" value="ECO:0007669"/>
    <property type="project" value="UniProtKB-EC"/>
</dbReference>
<dbReference type="InterPro" id="IPR023198">
    <property type="entry name" value="PGP-like_dom2"/>
</dbReference>
<dbReference type="InterPro" id="IPR041492">
    <property type="entry name" value="HAD_2"/>
</dbReference>